<organism evidence="3 4">
    <name type="scientific">Litorilituus lipolyticus</name>
    <dbReference type="NCBI Taxonomy" id="2491017"/>
    <lineage>
        <taxon>Bacteria</taxon>
        <taxon>Pseudomonadati</taxon>
        <taxon>Pseudomonadota</taxon>
        <taxon>Gammaproteobacteria</taxon>
        <taxon>Alteromonadales</taxon>
        <taxon>Colwelliaceae</taxon>
        <taxon>Litorilituus</taxon>
    </lineage>
</organism>
<dbReference type="OrthoDB" id="118896at2"/>
<name>A0A502L0B2_9GAMM</name>
<dbReference type="Gene3D" id="3.30.160.670">
    <property type="match status" value="1"/>
</dbReference>
<dbReference type="InterPro" id="IPR025411">
    <property type="entry name" value="DUF4136"/>
</dbReference>
<protein>
    <submittedName>
        <fullName evidence="3">DUF4136 domain-containing protein</fullName>
    </submittedName>
</protein>
<sequence>MVITVQLIKLSTILLLLCLASCSMVPTSDAIYHSRFNFEQVSKYSIYQQNTEFAESQNLSRAIRNSIEIAIEKNMEQLNFEYADIEDADIIATYHIFTNGRDFSIYNKSVLFCEYCLKANAWYKTDGDLNIRQGALIIDLVDPKKKRSIWRSTQALKIKTKDNSREVNEKIQLAVHSMLKQYPKIK</sequence>
<dbReference type="Proteomes" id="UP000315303">
    <property type="component" value="Unassembled WGS sequence"/>
</dbReference>
<accession>A0A502L0B2</accession>
<feature type="signal peptide" evidence="1">
    <location>
        <begin position="1"/>
        <end position="30"/>
    </location>
</feature>
<comment type="caution">
    <text evidence="3">The sequence shown here is derived from an EMBL/GenBank/DDBJ whole genome shotgun (WGS) entry which is preliminary data.</text>
</comment>
<proteinExistence type="predicted"/>
<keyword evidence="1" id="KW-0732">Signal</keyword>
<reference evidence="3 4" key="1">
    <citation type="submission" date="2019-01" db="EMBL/GenBank/DDBJ databases">
        <title>Litorilituus lipolytica sp. nov., isolated from intertidal sand of the Yellow Sea in China.</title>
        <authorList>
            <person name="Liu A."/>
        </authorList>
    </citation>
    <scope>NUCLEOTIDE SEQUENCE [LARGE SCALE GENOMIC DNA]</scope>
    <source>
        <strain evidence="3 4">RZ04</strain>
    </source>
</reference>
<evidence type="ECO:0000256" key="1">
    <source>
        <dbReference type="SAM" id="SignalP"/>
    </source>
</evidence>
<dbReference type="EMBL" id="SAWY01000008">
    <property type="protein sequence ID" value="TPH17312.1"/>
    <property type="molecule type" value="Genomic_DNA"/>
</dbReference>
<dbReference type="AlphaFoldDB" id="A0A502L0B2"/>
<feature type="chain" id="PRO_5021503819" evidence="1">
    <location>
        <begin position="31"/>
        <end position="186"/>
    </location>
</feature>
<gene>
    <name evidence="3" type="ORF">EPA86_04840</name>
</gene>
<evidence type="ECO:0000313" key="3">
    <source>
        <dbReference type="EMBL" id="TPH17312.1"/>
    </source>
</evidence>
<evidence type="ECO:0000313" key="4">
    <source>
        <dbReference type="Proteomes" id="UP000315303"/>
    </source>
</evidence>
<dbReference type="Pfam" id="PF13590">
    <property type="entry name" value="DUF4136"/>
    <property type="match status" value="1"/>
</dbReference>
<feature type="domain" description="DUF4136" evidence="2">
    <location>
        <begin position="32"/>
        <end position="183"/>
    </location>
</feature>
<keyword evidence="4" id="KW-1185">Reference proteome</keyword>
<evidence type="ECO:0000259" key="2">
    <source>
        <dbReference type="Pfam" id="PF13590"/>
    </source>
</evidence>